<dbReference type="Proteomes" id="UP000436911">
    <property type="component" value="Unassembled WGS sequence"/>
</dbReference>
<accession>A0A368NY77</accession>
<dbReference type="OrthoDB" id="9152892at2"/>
<name>A0A368NY77_AGRVI</name>
<protein>
    <submittedName>
        <fullName evidence="1">Anti-sigma factor</fullName>
    </submittedName>
</protein>
<sequence>MTHHPDPILDFDLQAYIDDQLNVQRRIEVEAYLSRHPDAAARMMADLRVRDELRLGLAHDRVALDLGAARPETRDAARRLEQALMQAGRMTVLRRAAAVAIFIGVGWVAHSVINPFAATQVIASVPTPAFVREALQAHETTLLRESLHPHQVTQAQGSQGQSAAPMFDRKEIRSATGIVMPDLPGNWTIADSQIFPSAYGPSVEIAVKPKRGSEVTLFAARTGSFAVQNVTLAQTDGAKAAYWQIGEVAYALVSKDRSGDELKDVASQLARTLY</sequence>
<comment type="caution">
    <text evidence="1">The sequence shown here is derived from an EMBL/GenBank/DDBJ whole genome shotgun (WGS) entry which is preliminary data.</text>
</comment>
<evidence type="ECO:0000313" key="2">
    <source>
        <dbReference type="Proteomes" id="UP000436911"/>
    </source>
</evidence>
<reference evidence="1 2" key="1">
    <citation type="submission" date="2018-08" db="EMBL/GenBank/DDBJ databases">
        <title>Genome sequencing of Agrobacterium vitis strain ICMP 10754.</title>
        <authorList>
            <person name="Visnovsky S.B."/>
            <person name="Pitman A.R."/>
        </authorList>
    </citation>
    <scope>NUCLEOTIDE SEQUENCE [LARGE SCALE GENOMIC DNA]</scope>
    <source>
        <strain evidence="1 2">ICMP 10754</strain>
    </source>
</reference>
<proteinExistence type="predicted"/>
<dbReference type="EMBL" id="QUSG01000005">
    <property type="protein sequence ID" value="KAA3527908.1"/>
    <property type="molecule type" value="Genomic_DNA"/>
</dbReference>
<evidence type="ECO:0000313" key="1">
    <source>
        <dbReference type="EMBL" id="KAA3527908.1"/>
    </source>
</evidence>
<organism evidence="1 2">
    <name type="scientific">Agrobacterium vitis</name>
    <name type="common">Rhizobium vitis</name>
    <dbReference type="NCBI Taxonomy" id="373"/>
    <lineage>
        <taxon>Bacteria</taxon>
        <taxon>Pseudomonadati</taxon>
        <taxon>Pseudomonadota</taxon>
        <taxon>Alphaproteobacteria</taxon>
        <taxon>Hyphomicrobiales</taxon>
        <taxon>Rhizobiaceae</taxon>
        <taxon>Rhizobium/Agrobacterium group</taxon>
        <taxon>Agrobacterium</taxon>
    </lineage>
</organism>
<dbReference type="RefSeq" id="WP_060716076.1">
    <property type="nucleotide sequence ID" value="NZ_CP055266.1"/>
</dbReference>
<dbReference type="GeneID" id="60680172"/>
<gene>
    <name evidence="1" type="ORF">DXT89_11635</name>
</gene>
<dbReference type="AlphaFoldDB" id="A0A368NY77"/>